<reference evidence="1" key="2">
    <citation type="submission" date="2022-01" db="EMBL/GenBank/DDBJ databases">
        <authorList>
            <person name="Yamashiro T."/>
            <person name="Shiraishi A."/>
            <person name="Satake H."/>
            <person name="Nakayama K."/>
        </authorList>
    </citation>
    <scope>NUCLEOTIDE SEQUENCE</scope>
</reference>
<keyword evidence="2" id="KW-1185">Reference proteome</keyword>
<dbReference type="Proteomes" id="UP001151760">
    <property type="component" value="Unassembled WGS sequence"/>
</dbReference>
<dbReference type="EMBL" id="BQNB010012909">
    <property type="protein sequence ID" value="GJT09477.1"/>
    <property type="molecule type" value="Genomic_DNA"/>
</dbReference>
<protein>
    <recommendedName>
        <fullName evidence="3">Reverse transcriptase domain-containing protein</fullName>
    </recommendedName>
</protein>
<accession>A0ABQ5B708</accession>
<evidence type="ECO:0000313" key="1">
    <source>
        <dbReference type="EMBL" id="GJT09477.1"/>
    </source>
</evidence>
<organism evidence="1 2">
    <name type="scientific">Tanacetum coccineum</name>
    <dbReference type="NCBI Taxonomy" id="301880"/>
    <lineage>
        <taxon>Eukaryota</taxon>
        <taxon>Viridiplantae</taxon>
        <taxon>Streptophyta</taxon>
        <taxon>Embryophyta</taxon>
        <taxon>Tracheophyta</taxon>
        <taxon>Spermatophyta</taxon>
        <taxon>Magnoliopsida</taxon>
        <taxon>eudicotyledons</taxon>
        <taxon>Gunneridae</taxon>
        <taxon>Pentapetalae</taxon>
        <taxon>asterids</taxon>
        <taxon>campanulids</taxon>
        <taxon>Asterales</taxon>
        <taxon>Asteraceae</taxon>
        <taxon>Asteroideae</taxon>
        <taxon>Anthemideae</taxon>
        <taxon>Anthemidinae</taxon>
        <taxon>Tanacetum</taxon>
    </lineage>
</organism>
<proteinExistence type="predicted"/>
<dbReference type="PANTHER" id="PTHR33116:SF78">
    <property type="entry name" value="OS12G0587133 PROTEIN"/>
    <property type="match status" value="1"/>
</dbReference>
<evidence type="ECO:0000313" key="2">
    <source>
        <dbReference type="Proteomes" id="UP001151760"/>
    </source>
</evidence>
<sequence>MVWPRPKGLVCLLYVICKVKDLRQKDKTMWAIEGDENSKILPGIFNSIESLQDYGLSIRGLGYGIVRKRDLARRFFFPILYILAIEALNVVPIEAKSKELFRGVEVGKDKIDVLHFQFADDAFIMGEWSKQNIKNLSRIHTCFYLASGLKVNFSKSEIFGVGVNNKELNTIATSIGYQPCQFLCTYLGFDCFSPMSSKILRNQIACDMARAAATYSAYADDCATVVYFFEHQLNNT</sequence>
<name>A0ABQ5B708_9ASTR</name>
<dbReference type="PANTHER" id="PTHR33116">
    <property type="entry name" value="REVERSE TRANSCRIPTASE ZINC-BINDING DOMAIN-CONTAINING PROTEIN-RELATED-RELATED"/>
    <property type="match status" value="1"/>
</dbReference>
<evidence type="ECO:0008006" key="3">
    <source>
        <dbReference type="Google" id="ProtNLM"/>
    </source>
</evidence>
<reference evidence="1" key="1">
    <citation type="journal article" date="2022" name="Int. J. Mol. Sci.">
        <title>Draft Genome of Tanacetum Coccineum: Genomic Comparison of Closely Related Tanacetum-Family Plants.</title>
        <authorList>
            <person name="Yamashiro T."/>
            <person name="Shiraishi A."/>
            <person name="Nakayama K."/>
            <person name="Satake H."/>
        </authorList>
    </citation>
    <scope>NUCLEOTIDE SEQUENCE</scope>
</reference>
<comment type="caution">
    <text evidence="1">The sequence shown here is derived from an EMBL/GenBank/DDBJ whole genome shotgun (WGS) entry which is preliminary data.</text>
</comment>
<gene>
    <name evidence="1" type="ORF">Tco_0856519</name>
</gene>